<sequence length="252" mass="27229">MERWVGKTAVVTGASSGIGAAVAVALADRGLTVIGLARRDHLVQELNANVSGNGKIYSRRCDIGNLEDVSSAFEWVEENHGGTDILINNAGIFKPGRITDAGDMTLSDEELLSVMDVNFKGVVLCAKKAVSSMMKRNFHGHIINVSSLAGHYIPFSSYFNIYSSTKYAATAFSSALNNELADCGSQIKLTNLSPGLVRTELTVGRPKDEQMLDPKEVADVIVYVLSTPPNVNVSKDIHVKHVNKYVLYLGKN</sequence>
<name>A0A8J2VPZ7_9NEOP</name>
<gene>
    <name evidence="4" type="ORF">DCHRY22_LOCUS1242</name>
</gene>
<dbReference type="OrthoDB" id="1933717at2759"/>
<reference evidence="4" key="1">
    <citation type="submission" date="2021-09" db="EMBL/GenBank/DDBJ databases">
        <authorList>
            <person name="Martin H S."/>
        </authorList>
    </citation>
    <scope>NUCLEOTIDE SEQUENCE</scope>
</reference>
<protein>
    <submittedName>
        <fullName evidence="4">(African queen) hypothetical protein</fullName>
    </submittedName>
</protein>
<keyword evidence="2" id="KW-0560">Oxidoreductase</keyword>
<evidence type="ECO:0000313" key="5">
    <source>
        <dbReference type="Proteomes" id="UP000789524"/>
    </source>
</evidence>
<dbReference type="InterPro" id="IPR002347">
    <property type="entry name" value="SDR_fam"/>
</dbReference>
<dbReference type="PANTHER" id="PTHR43115:SF4">
    <property type="entry name" value="DEHYDROGENASE_REDUCTASE SDR FAMILY MEMBER 11"/>
    <property type="match status" value="1"/>
</dbReference>
<dbReference type="Gene3D" id="3.40.50.720">
    <property type="entry name" value="NAD(P)-binding Rossmann-like Domain"/>
    <property type="match status" value="1"/>
</dbReference>
<dbReference type="FunFam" id="3.40.50.720:FF:000047">
    <property type="entry name" value="NADP-dependent L-serine/L-allo-threonine dehydrogenase"/>
    <property type="match status" value="1"/>
</dbReference>
<comment type="similarity">
    <text evidence="1 3">Belongs to the short-chain dehydrogenases/reductases (SDR) family.</text>
</comment>
<proteinExistence type="inferred from homology"/>
<evidence type="ECO:0000256" key="3">
    <source>
        <dbReference type="RuleBase" id="RU000363"/>
    </source>
</evidence>
<dbReference type="GO" id="GO:0016616">
    <property type="term" value="F:oxidoreductase activity, acting on the CH-OH group of donors, NAD or NADP as acceptor"/>
    <property type="evidence" value="ECO:0007669"/>
    <property type="project" value="UniProtKB-ARBA"/>
</dbReference>
<evidence type="ECO:0000313" key="4">
    <source>
        <dbReference type="EMBL" id="CAG9559371.1"/>
    </source>
</evidence>
<comment type="caution">
    <text evidence="4">The sequence shown here is derived from an EMBL/GenBank/DDBJ whole genome shotgun (WGS) entry which is preliminary data.</text>
</comment>
<dbReference type="InterPro" id="IPR036291">
    <property type="entry name" value="NAD(P)-bd_dom_sf"/>
</dbReference>
<dbReference type="SUPFAM" id="SSF51735">
    <property type="entry name" value="NAD(P)-binding Rossmann-fold domains"/>
    <property type="match status" value="1"/>
</dbReference>
<keyword evidence="5" id="KW-1185">Reference proteome</keyword>
<dbReference type="PANTHER" id="PTHR43115">
    <property type="entry name" value="DEHYDROGENASE/REDUCTASE SDR FAMILY MEMBER 11"/>
    <property type="match status" value="1"/>
</dbReference>
<dbReference type="EMBL" id="CAKASE010000043">
    <property type="protein sequence ID" value="CAG9559371.1"/>
    <property type="molecule type" value="Genomic_DNA"/>
</dbReference>
<evidence type="ECO:0000256" key="1">
    <source>
        <dbReference type="ARBA" id="ARBA00006484"/>
    </source>
</evidence>
<evidence type="ECO:0000256" key="2">
    <source>
        <dbReference type="ARBA" id="ARBA00023002"/>
    </source>
</evidence>
<dbReference type="Pfam" id="PF00106">
    <property type="entry name" value="adh_short"/>
    <property type="match status" value="1"/>
</dbReference>
<dbReference type="AlphaFoldDB" id="A0A8J2VPZ7"/>
<organism evidence="4 5">
    <name type="scientific">Danaus chrysippus</name>
    <name type="common">African queen</name>
    <dbReference type="NCBI Taxonomy" id="151541"/>
    <lineage>
        <taxon>Eukaryota</taxon>
        <taxon>Metazoa</taxon>
        <taxon>Ecdysozoa</taxon>
        <taxon>Arthropoda</taxon>
        <taxon>Hexapoda</taxon>
        <taxon>Insecta</taxon>
        <taxon>Pterygota</taxon>
        <taxon>Neoptera</taxon>
        <taxon>Endopterygota</taxon>
        <taxon>Lepidoptera</taxon>
        <taxon>Glossata</taxon>
        <taxon>Ditrysia</taxon>
        <taxon>Papilionoidea</taxon>
        <taxon>Nymphalidae</taxon>
        <taxon>Danainae</taxon>
        <taxon>Danaini</taxon>
        <taxon>Danaina</taxon>
        <taxon>Danaus</taxon>
        <taxon>Anosia</taxon>
    </lineage>
</organism>
<accession>A0A8J2VPZ7</accession>
<dbReference type="PRINTS" id="PR00081">
    <property type="entry name" value="GDHRDH"/>
</dbReference>
<dbReference type="Proteomes" id="UP000789524">
    <property type="component" value="Unassembled WGS sequence"/>
</dbReference>
<dbReference type="PRINTS" id="PR00080">
    <property type="entry name" value="SDRFAMILY"/>
</dbReference>